<dbReference type="AlphaFoldDB" id="A0A6N7PKC1"/>
<dbReference type="PROSITE" id="PS51257">
    <property type="entry name" value="PROKAR_LIPOPROTEIN"/>
    <property type="match status" value="1"/>
</dbReference>
<dbReference type="EMBL" id="WJIE01000003">
    <property type="protein sequence ID" value="MRG92493.1"/>
    <property type="molecule type" value="Genomic_DNA"/>
</dbReference>
<dbReference type="Proteomes" id="UP000440224">
    <property type="component" value="Unassembled WGS sequence"/>
</dbReference>
<feature type="chain" id="PRO_5026944127" evidence="2">
    <location>
        <begin position="29"/>
        <end position="72"/>
    </location>
</feature>
<sequence>MIKHIILALSVSLLAVACGGGTPEPAAAEGAPADQAAPPAGGEAAPADQAAPPAGGEAAPAGDQAAPADAPK</sequence>
<feature type="signal peptide" evidence="2">
    <location>
        <begin position="1"/>
        <end position="28"/>
    </location>
</feature>
<keyword evidence="4" id="KW-1185">Reference proteome</keyword>
<reference evidence="3 4" key="1">
    <citation type="submission" date="2019-10" db="EMBL/GenBank/DDBJ databases">
        <title>A soil myxobacterium in the family Polyangiaceae.</title>
        <authorList>
            <person name="Li Y."/>
            <person name="Wang J."/>
        </authorList>
    </citation>
    <scope>NUCLEOTIDE SEQUENCE [LARGE SCALE GENOMIC DNA]</scope>
    <source>
        <strain evidence="3 4">DSM 14734</strain>
    </source>
</reference>
<evidence type="ECO:0000256" key="1">
    <source>
        <dbReference type="SAM" id="MobiDB-lite"/>
    </source>
</evidence>
<comment type="caution">
    <text evidence="3">The sequence shown here is derived from an EMBL/GenBank/DDBJ whole genome shotgun (WGS) entry which is preliminary data.</text>
</comment>
<evidence type="ECO:0000313" key="3">
    <source>
        <dbReference type="EMBL" id="MRG92493.1"/>
    </source>
</evidence>
<protein>
    <submittedName>
        <fullName evidence="3">Uncharacterized protein</fullName>
    </submittedName>
</protein>
<name>A0A6N7PKC1_9BACT</name>
<gene>
    <name evidence="3" type="ORF">GF068_11220</name>
</gene>
<dbReference type="RefSeq" id="WP_153819365.1">
    <property type="nucleotide sequence ID" value="NZ_WJIE01000003.1"/>
</dbReference>
<organism evidence="3 4">
    <name type="scientific">Polyangium spumosum</name>
    <dbReference type="NCBI Taxonomy" id="889282"/>
    <lineage>
        <taxon>Bacteria</taxon>
        <taxon>Pseudomonadati</taxon>
        <taxon>Myxococcota</taxon>
        <taxon>Polyangia</taxon>
        <taxon>Polyangiales</taxon>
        <taxon>Polyangiaceae</taxon>
        <taxon>Polyangium</taxon>
    </lineage>
</organism>
<keyword evidence="2" id="KW-0732">Signal</keyword>
<evidence type="ECO:0000313" key="4">
    <source>
        <dbReference type="Proteomes" id="UP000440224"/>
    </source>
</evidence>
<accession>A0A6N7PKC1</accession>
<proteinExistence type="predicted"/>
<feature type="region of interest" description="Disordered" evidence="1">
    <location>
        <begin position="20"/>
        <end position="72"/>
    </location>
</feature>
<evidence type="ECO:0000256" key="2">
    <source>
        <dbReference type="SAM" id="SignalP"/>
    </source>
</evidence>